<reference evidence="3" key="1">
    <citation type="journal article" date="2023" name="Plant J.">
        <title>Genome sequences and population genomics provide insights into the demographic history, inbreeding, and mutation load of two 'living fossil' tree species of Dipteronia.</title>
        <authorList>
            <person name="Feng Y."/>
            <person name="Comes H.P."/>
            <person name="Chen J."/>
            <person name="Zhu S."/>
            <person name="Lu R."/>
            <person name="Zhang X."/>
            <person name="Li P."/>
            <person name="Qiu J."/>
            <person name="Olsen K.M."/>
            <person name="Qiu Y."/>
        </authorList>
    </citation>
    <scope>NUCLEOTIDE SEQUENCE</scope>
    <source>
        <strain evidence="3">KIB01</strain>
    </source>
</reference>
<evidence type="ECO:0000256" key="1">
    <source>
        <dbReference type="SAM" id="MobiDB-lite"/>
    </source>
</evidence>
<feature type="domain" description="At2g29880-like C-terminal" evidence="2">
    <location>
        <begin position="215"/>
        <end position="245"/>
    </location>
</feature>
<dbReference type="InterPro" id="IPR056253">
    <property type="entry name" value="At2g29880-like_C"/>
</dbReference>
<dbReference type="EMBL" id="JANJYI010000004">
    <property type="protein sequence ID" value="KAK2651810.1"/>
    <property type="molecule type" value="Genomic_DNA"/>
</dbReference>
<evidence type="ECO:0000313" key="4">
    <source>
        <dbReference type="Proteomes" id="UP001280121"/>
    </source>
</evidence>
<dbReference type="Proteomes" id="UP001280121">
    <property type="component" value="Unassembled WGS sequence"/>
</dbReference>
<dbReference type="PANTHER" id="PTHR47864:SF2">
    <property type="entry name" value="MYB_SANT-LIKE DNA-BINDING DOMAIN PROTEIN"/>
    <property type="match status" value="1"/>
</dbReference>
<evidence type="ECO:0000259" key="2">
    <source>
        <dbReference type="Pfam" id="PF24769"/>
    </source>
</evidence>
<evidence type="ECO:0000313" key="3">
    <source>
        <dbReference type="EMBL" id="KAK2651810.1"/>
    </source>
</evidence>
<dbReference type="InterPro" id="IPR055314">
    <property type="entry name" value="At2g29880-like"/>
</dbReference>
<name>A0AAD9X2Y1_9ROSI</name>
<accession>A0AAD9X2Y1</accession>
<sequence>MGVNYLLNHMVVKEACYTHTEEYAIKDITRWNNNGVVEIDDDDDDSHEFHLTLKCLRNKTYDDYEDMQIVIGNAIATMKNLLGLSDETNAITFGVEDRYTILDDFVYDEANAAFVPNHNELSHQRPPLGQSSSHILFLATSSEVHPVSTSQNKRIRTDNERNSSSSKTNNQVGIVEKNSLSTDSIAAHFQEVHSLLEKREKDREKREKERQICTWDAIKETPNLDERARYKAIALLTNKTKKKHF</sequence>
<keyword evidence="4" id="KW-1185">Reference proteome</keyword>
<dbReference type="AlphaFoldDB" id="A0AAD9X2Y1"/>
<comment type="caution">
    <text evidence="3">The sequence shown here is derived from an EMBL/GenBank/DDBJ whole genome shotgun (WGS) entry which is preliminary data.</text>
</comment>
<dbReference type="PANTHER" id="PTHR47864">
    <property type="entry name" value="TRANSMEMBRANE PROTEIN"/>
    <property type="match status" value="1"/>
</dbReference>
<protein>
    <recommendedName>
        <fullName evidence="2">At2g29880-like C-terminal domain-containing protein</fullName>
    </recommendedName>
</protein>
<proteinExistence type="predicted"/>
<gene>
    <name evidence="3" type="ORF">Ddye_011666</name>
</gene>
<organism evidence="3 4">
    <name type="scientific">Dipteronia dyeriana</name>
    <dbReference type="NCBI Taxonomy" id="168575"/>
    <lineage>
        <taxon>Eukaryota</taxon>
        <taxon>Viridiplantae</taxon>
        <taxon>Streptophyta</taxon>
        <taxon>Embryophyta</taxon>
        <taxon>Tracheophyta</taxon>
        <taxon>Spermatophyta</taxon>
        <taxon>Magnoliopsida</taxon>
        <taxon>eudicotyledons</taxon>
        <taxon>Gunneridae</taxon>
        <taxon>Pentapetalae</taxon>
        <taxon>rosids</taxon>
        <taxon>malvids</taxon>
        <taxon>Sapindales</taxon>
        <taxon>Sapindaceae</taxon>
        <taxon>Hippocastanoideae</taxon>
        <taxon>Acereae</taxon>
        <taxon>Dipteronia</taxon>
    </lineage>
</organism>
<feature type="region of interest" description="Disordered" evidence="1">
    <location>
        <begin position="147"/>
        <end position="172"/>
    </location>
</feature>
<dbReference type="Pfam" id="PF24769">
    <property type="entry name" value="At2g29880_C"/>
    <property type="match status" value="1"/>
</dbReference>
<feature type="compositionally biased region" description="Polar residues" evidence="1">
    <location>
        <begin position="162"/>
        <end position="172"/>
    </location>
</feature>